<name>A0A0E9LTS8_9BACT</name>
<keyword evidence="2 4" id="KW-0813">Transport</keyword>
<dbReference type="EMBL" id="BAZW01000004">
    <property type="protein sequence ID" value="GAO28703.1"/>
    <property type="molecule type" value="Genomic_DNA"/>
</dbReference>
<evidence type="ECO:0000313" key="6">
    <source>
        <dbReference type="EMBL" id="GAO28703.1"/>
    </source>
</evidence>
<evidence type="ECO:0000259" key="5">
    <source>
        <dbReference type="Pfam" id="PF12849"/>
    </source>
</evidence>
<keyword evidence="7" id="KW-1185">Reference proteome</keyword>
<dbReference type="SUPFAM" id="SSF53850">
    <property type="entry name" value="Periplasmic binding protein-like II"/>
    <property type="match status" value="1"/>
</dbReference>
<dbReference type="PANTHER" id="PTHR30570:SF1">
    <property type="entry name" value="PHOSPHATE-BINDING PROTEIN PSTS"/>
    <property type="match status" value="1"/>
</dbReference>
<dbReference type="InterPro" id="IPR050811">
    <property type="entry name" value="Phosphate_ABC_transporter"/>
</dbReference>
<protein>
    <recommendedName>
        <fullName evidence="4">Phosphate-binding protein</fullName>
    </recommendedName>
</protein>
<dbReference type="Pfam" id="PF12849">
    <property type="entry name" value="PBP_like_2"/>
    <property type="match status" value="1"/>
</dbReference>
<dbReference type="NCBIfam" id="TIGR02136">
    <property type="entry name" value="ptsS_2"/>
    <property type="match status" value="1"/>
</dbReference>
<feature type="domain" description="PBP" evidence="5">
    <location>
        <begin position="42"/>
        <end position="291"/>
    </location>
</feature>
<dbReference type="Proteomes" id="UP000032900">
    <property type="component" value="Unassembled WGS sequence"/>
</dbReference>
<evidence type="ECO:0000256" key="1">
    <source>
        <dbReference type="ARBA" id="ARBA00008725"/>
    </source>
</evidence>
<reference evidence="6 7" key="1">
    <citation type="journal article" date="2015" name="Microbes Environ.">
        <title>Distribution and evolution of nitrogen fixation genes in the phylum bacteroidetes.</title>
        <authorList>
            <person name="Inoue J."/>
            <person name="Oshima K."/>
            <person name="Suda W."/>
            <person name="Sakamoto M."/>
            <person name="Iino T."/>
            <person name="Noda S."/>
            <person name="Hongoh Y."/>
            <person name="Hattori M."/>
            <person name="Ohkuma M."/>
        </authorList>
    </citation>
    <scope>NUCLEOTIDE SEQUENCE [LARGE SCALE GENOMIC DNA]</scope>
    <source>
        <strain evidence="6">JCM 15548</strain>
    </source>
</reference>
<organism evidence="6 7">
    <name type="scientific">Geofilum rubicundum JCM 15548</name>
    <dbReference type="NCBI Taxonomy" id="1236989"/>
    <lineage>
        <taxon>Bacteria</taxon>
        <taxon>Pseudomonadati</taxon>
        <taxon>Bacteroidota</taxon>
        <taxon>Bacteroidia</taxon>
        <taxon>Marinilabiliales</taxon>
        <taxon>Marinilabiliaceae</taxon>
        <taxon>Geofilum</taxon>
    </lineage>
</organism>
<evidence type="ECO:0000256" key="2">
    <source>
        <dbReference type="ARBA" id="ARBA00022448"/>
    </source>
</evidence>
<evidence type="ECO:0000313" key="7">
    <source>
        <dbReference type="Proteomes" id="UP000032900"/>
    </source>
</evidence>
<dbReference type="GO" id="GO:0042301">
    <property type="term" value="F:phosphate ion binding"/>
    <property type="evidence" value="ECO:0007669"/>
    <property type="project" value="UniProtKB-UniRule"/>
</dbReference>
<dbReference type="STRING" id="1236989.JCM15548_1826"/>
<evidence type="ECO:0000256" key="3">
    <source>
        <dbReference type="ARBA" id="ARBA00022729"/>
    </source>
</evidence>
<dbReference type="Gene3D" id="3.40.190.10">
    <property type="entry name" value="Periplasmic binding protein-like II"/>
    <property type="match status" value="2"/>
</dbReference>
<accession>A0A0E9LTS8</accession>
<gene>
    <name evidence="6" type="ORF">JCM15548_1826</name>
</gene>
<dbReference type="CDD" id="cd13653">
    <property type="entry name" value="PBP2_phosphate_like_1"/>
    <property type="match status" value="1"/>
</dbReference>
<comment type="function">
    <text evidence="4">Involved in the system for phosphate transport across the cytoplasmic membrane.</text>
</comment>
<comment type="caution">
    <text evidence="6">The sequence shown here is derived from an EMBL/GenBank/DDBJ whole genome shotgun (WGS) entry which is preliminary data.</text>
</comment>
<dbReference type="GO" id="GO:0006817">
    <property type="term" value="P:phosphate ion transport"/>
    <property type="evidence" value="ECO:0007669"/>
    <property type="project" value="UniProtKB-UniRule"/>
</dbReference>
<comment type="similarity">
    <text evidence="1 4">Belongs to the PstS family.</text>
</comment>
<dbReference type="PANTHER" id="PTHR30570">
    <property type="entry name" value="PERIPLASMIC PHOSPHATE BINDING COMPONENT OF PHOSPHATE ABC TRANSPORTER"/>
    <property type="match status" value="1"/>
</dbReference>
<dbReference type="InterPro" id="IPR011862">
    <property type="entry name" value="Phos-bd"/>
</dbReference>
<proteinExistence type="inferred from homology"/>
<keyword evidence="3" id="KW-0732">Signal</keyword>
<keyword evidence="4" id="KW-0592">Phosphate transport</keyword>
<evidence type="ECO:0000256" key="4">
    <source>
        <dbReference type="RuleBase" id="RU367119"/>
    </source>
</evidence>
<sequence>MMFVFTQQKNKLNTGIMNFAKIKIVGAIAISALLVTACGGSQKRQNAIQISGSDSEVNMVQNLAEAYMKKSPEQSIAVTGGGSGTGIAALINQQTDIANSSRMMNKTEYQQARDQGVEPVAIPFAIDGLAVIINHELPITELTIDQISQIYKGSITNWSELGGPDLPITVYGRQSNSGTYVYFRDNVVKADYTNNMRNMNGTAQIVEAVRSDNSAIGYVGIGYIVDKEGKVADRLSVLNVAADADSPAYSPLNKENVASGLYPISRALYQFTNGMPEGRMLDFIRFELSPEGQQVVVNAGYYPLGQSYMDELKEMGIIE</sequence>
<dbReference type="AlphaFoldDB" id="A0A0E9LTS8"/>
<dbReference type="InterPro" id="IPR024370">
    <property type="entry name" value="PBP_domain"/>
</dbReference>